<dbReference type="Proteomes" id="UP000014155">
    <property type="component" value="Unassembled WGS sequence"/>
</dbReference>
<evidence type="ECO:0000313" key="3">
    <source>
        <dbReference type="Proteomes" id="UP000014155"/>
    </source>
</evidence>
<evidence type="ECO:0000313" key="2">
    <source>
        <dbReference type="EMBL" id="EMS70469.1"/>
    </source>
</evidence>
<dbReference type="RefSeq" id="WP_004628380.1">
    <property type="nucleotide sequence ID" value="NZ_AORV01000054.1"/>
</dbReference>
<accession>S0FMX4</accession>
<dbReference type="GO" id="GO:0016747">
    <property type="term" value="F:acyltransferase activity, transferring groups other than amino-acyl groups"/>
    <property type="evidence" value="ECO:0007669"/>
    <property type="project" value="InterPro"/>
</dbReference>
<feature type="domain" description="N-acetyltransferase" evidence="1">
    <location>
        <begin position="6"/>
        <end position="146"/>
    </location>
</feature>
<name>S0FMX4_RUMCE</name>
<gene>
    <name evidence="2" type="ORF">CTER_3742</name>
</gene>
<dbReference type="PROSITE" id="PS51186">
    <property type="entry name" value="GNAT"/>
    <property type="match status" value="1"/>
</dbReference>
<keyword evidence="2" id="KW-0012">Acyltransferase</keyword>
<proteinExistence type="predicted"/>
<dbReference type="InterPro" id="IPR000182">
    <property type="entry name" value="GNAT_dom"/>
</dbReference>
<dbReference type="eggNOG" id="COG2153">
    <property type="taxonomic scope" value="Bacteria"/>
</dbReference>
<evidence type="ECO:0000259" key="1">
    <source>
        <dbReference type="PROSITE" id="PS51186"/>
    </source>
</evidence>
<reference evidence="2 3" key="1">
    <citation type="journal article" date="2013" name="Genome Announc.">
        <title>Draft Genome Sequence of the Cellulolytic, Mesophilic, Anaerobic Bacterium Clostridium termitidis Strain CT1112 (DSM 5398).</title>
        <authorList>
            <person name="Lal S."/>
            <person name="Ramachandran U."/>
            <person name="Zhang X."/>
            <person name="Munir R."/>
            <person name="Sparling R."/>
            <person name="Levin D.B."/>
        </authorList>
    </citation>
    <scope>NUCLEOTIDE SEQUENCE [LARGE SCALE GENOMIC DNA]</scope>
    <source>
        <strain evidence="2 3">CT1112</strain>
    </source>
</reference>
<comment type="caution">
    <text evidence="2">The sequence shown here is derived from an EMBL/GenBank/DDBJ whole genome shotgun (WGS) entry which is preliminary data.</text>
</comment>
<dbReference type="Pfam" id="PF13673">
    <property type="entry name" value="Acetyltransf_10"/>
    <property type="match status" value="1"/>
</dbReference>
<dbReference type="AlphaFoldDB" id="S0FMX4"/>
<dbReference type="STRING" id="1195236.CTER_3742"/>
<dbReference type="EMBL" id="AORV01000054">
    <property type="protein sequence ID" value="EMS70469.1"/>
    <property type="molecule type" value="Genomic_DNA"/>
</dbReference>
<sequence>MDLIVKQFGELSVEELYEILQIRVKVFVVEQNCAYQEIDDKDQYSYHVFLKDDTGIKAYLRVVNKGVSFEEVSIGRVLTLKRGCGLGYRILLEGIKIAKERMNADKIKIEAQSYAKEFYEKAGFRQISEEFLEDGIPHVLMVLYKENAKGCKKNINKL</sequence>
<protein>
    <submittedName>
        <fullName evidence="2">Putative acyltransferase</fullName>
    </submittedName>
</protein>
<dbReference type="Gene3D" id="3.40.630.30">
    <property type="match status" value="1"/>
</dbReference>
<dbReference type="PATRIC" id="fig|1195236.3.peg.3955"/>
<dbReference type="SUPFAM" id="SSF55729">
    <property type="entry name" value="Acyl-CoA N-acyltransferases (Nat)"/>
    <property type="match status" value="1"/>
</dbReference>
<dbReference type="InterPro" id="IPR016181">
    <property type="entry name" value="Acyl_CoA_acyltransferase"/>
</dbReference>
<keyword evidence="2" id="KW-0808">Transferase</keyword>
<keyword evidence="3" id="KW-1185">Reference proteome</keyword>
<organism evidence="2 3">
    <name type="scientific">Ruminiclostridium cellobioparum subsp. termitidis CT1112</name>
    <dbReference type="NCBI Taxonomy" id="1195236"/>
    <lineage>
        <taxon>Bacteria</taxon>
        <taxon>Bacillati</taxon>
        <taxon>Bacillota</taxon>
        <taxon>Clostridia</taxon>
        <taxon>Eubacteriales</taxon>
        <taxon>Oscillospiraceae</taxon>
        <taxon>Ruminiclostridium</taxon>
    </lineage>
</organism>